<evidence type="ECO:0000313" key="2">
    <source>
        <dbReference type="Proteomes" id="UP000078541"/>
    </source>
</evidence>
<reference evidence="1 2" key="1">
    <citation type="submission" date="2016-03" db="EMBL/GenBank/DDBJ databases">
        <title>Trachymyrmex septentrionalis WGS genome.</title>
        <authorList>
            <person name="Nygaard S."/>
            <person name="Hu H."/>
            <person name="Boomsma J."/>
            <person name="Zhang G."/>
        </authorList>
    </citation>
    <scope>NUCLEOTIDE SEQUENCE [LARGE SCALE GENOMIC DNA]</scope>
    <source>
        <strain evidence="1">Tsep2-gDNA-1</strain>
        <tissue evidence="1">Whole body</tissue>
    </source>
</reference>
<proteinExistence type="predicted"/>
<dbReference type="Proteomes" id="UP000078541">
    <property type="component" value="Unassembled WGS sequence"/>
</dbReference>
<organism evidence="1 2">
    <name type="scientific">Trachymyrmex septentrionalis</name>
    <dbReference type="NCBI Taxonomy" id="34720"/>
    <lineage>
        <taxon>Eukaryota</taxon>
        <taxon>Metazoa</taxon>
        <taxon>Ecdysozoa</taxon>
        <taxon>Arthropoda</taxon>
        <taxon>Hexapoda</taxon>
        <taxon>Insecta</taxon>
        <taxon>Pterygota</taxon>
        <taxon>Neoptera</taxon>
        <taxon>Endopterygota</taxon>
        <taxon>Hymenoptera</taxon>
        <taxon>Apocrita</taxon>
        <taxon>Aculeata</taxon>
        <taxon>Formicoidea</taxon>
        <taxon>Formicidae</taxon>
        <taxon>Myrmicinae</taxon>
        <taxon>Trachymyrmex</taxon>
    </lineage>
</organism>
<evidence type="ECO:0000313" key="1">
    <source>
        <dbReference type="EMBL" id="KYN44820.1"/>
    </source>
</evidence>
<keyword evidence="2" id="KW-1185">Reference proteome</keyword>
<protein>
    <submittedName>
        <fullName evidence="1">Uncharacterized protein</fullName>
    </submittedName>
</protein>
<sequence length="138" mass="15700">MNDQEIYGLGESAGVNRFEDKSLAGNVRIVPPTPVAHKTSVEMSERSLQSRKAMMQQMDEPVRFIRLVRSKKRDKTNTDFSRVEDTANITVLNSIETRSFSLSARYSVMHNRAALPRRNYANGNASGNTRDYTLRDMQ</sequence>
<gene>
    <name evidence="1" type="ORF">ALC56_00815</name>
</gene>
<dbReference type="AlphaFoldDB" id="A0A195FVY9"/>
<name>A0A195FVY9_9HYME</name>
<accession>A0A195FVY9</accession>
<dbReference type="EMBL" id="KQ981208">
    <property type="protein sequence ID" value="KYN44820.1"/>
    <property type="molecule type" value="Genomic_DNA"/>
</dbReference>